<dbReference type="InterPro" id="IPR010982">
    <property type="entry name" value="Lambda_DNA-bd_dom_sf"/>
</dbReference>
<dbReference type="Proteomes" id="UP000194606">
    <property type="component" value="Unassembled WGS sequence"/>
</dbReference>
<dbReference type="InterPro" id="IPR010057">
    <property type="entry name" value="Transcription_activator_Rgg_C"/>
</dbReference>
<dbReference type="EMBL" id="MUIZ01000001">
    <property type="protein sequence ID" value="OUK05323.1"/>
    <property type="molecule type" value="Genomic_DNA"/>
</dbReference>
<dbReference type="GO" id="GO:0003677">
    <property type="term" value="F:DNA binding"/>
    <property type="evidence" value="ECO:0007669"/>
    <property type="project" value="InterPro"/>
</dbReference>
<dbReference type="CDD" id="cd00093">
    <property type="entry name" value="HTH_XRE"/>
    <property type="match status" value="1"/>
</dbReference>
<dbReference type="InterPro" id="IPR053163">
    <property type="entry name" value="HTH-type_regulator_Rgg"/>
</dbReference>
<evidence type="ECO:0000313" key="3">
    <source>
        <dbReference type="Proteomes" id="UP000194606"/>
    </source>
</evidence>
<reference evidence="2 3" key="1">
    <citation type="submission" date="2017-02" db="EMBL/GenBank/DDBJ databases">
        <authorList>
            <person name="Peterson S.W."/>
        </authorList>
    </citation>
    <scope>NUCLEOTIDE SEQUENCE [LARGE SCALE GENOMIC DNA]</scope>
    <source>
        <strain evidence="2">159469</strain>
    </source>
</reference>
<comment type="caution">
    <text evidence="2">The sequence shown here is derived from an EMBL/GenBank/DDBJ whole genome shotgun (WGS) entry which is preliminary data.</text>
</comment>
<dbReference type="InterPro" id="IPR001387">
    <property type="entry name" value="Cro/C1-type_HTH"/>
</dbReference>
<dbReference type="PANTHER" id="PTHR37038">
    <property type="entry name" value="TRANSCRIPTIONAL REGULATOR-RELATED"/>
    <property type="match status" value="1"/>
</dbReference>
<feature type="domain" description="HTH cro/C1-type" evidence="1">
    <location>
        <begin position="11"/>
        <end position="63"/>
    </location>
</feature>
<evidence type="ECO:0000313" key="2">
    <source>
        <dbReference type="EMBL" id="OUK05323.1"/>
    </source>
</evidence>
<dbReference type="SUPFAM" id="SSF47413">
    <property type="entry name" value="lambda repressor-like DNA-binding domains"/>
    <property type="match status" value="1"/>
</dbReference>
<accession>A0A252CFL7</accession>
<proteinExistence type="predicted"/>
<dbReference type="PROSITE" id="PS50943">
    <property type="entry name" value="HTH_CROC1"/>
    <property type="match status" value="1"/>
</dbReference>
<dbReference type="Pfam" id="PF21259">
    <property type="entry name" value="Rgg_C"/>
    <property type="match status" value="1"/>
</dbReference>
<name>A0A252CFL7_9LACT</name>
<gene>
    <name evidence="2" type="ORF">BZZ03_01000</name>
</gene>
<evidence type="ECO:0000259" key="1">
    <source>
        <dbReference type="PROSITE" id="PS50943"/>
    </source>
</evidence>
<protein>
    <submittedName>
        <fullName evidence="2">Transcriptional regulator</fullName>
    </submittedName>
</protein>
<sequence length="343" mass="40575">MANKVHYGKVFQKIRKRRKLSLKDFEGIIPRRSLSRYERGETVFPIVKLQALLESIDLNIIDFYHLAHKEKIYGRYGKIFTKIRKQNGFSREAFTHLSISAAQLKLFESGKIMFEFDKLYAMLMEMNTSLEDYCSLLEKGSESPVEYVLKQVDLAYYSADTTMLNSLYAELDEYSDHFFLSLCLKGILNKISEQEMLELKNYFITREYWTNQELFIFQYSSKFLSSDHLKLICENLLSSKTIFKGQNIYQRRLVLAGLEIMLVRLKENSLIEAAYFLKFAREFVHETDELAKIACLFVECLFKYKQTGKVQYKTTMKSICKASYMYDGLMKNWYQKNYESYVK</sequence>
<dbReference type="NCBIfam" id="TIGR01716">
    <property type="entry name" value="RGG_Cterm"/>
    <property type="match status" value="1"/>
</dbReference>
<dbReference type="SMART" id="SM00530">
    <property type="entry name" value="HTH_XRE"/>
    <property type="match status" value="2"/>
</dbReference>
<organism evidence="2 3">
    <name type="scientific">Lactococcus petauri</name>
    <dbReference type="NCBI Taxonomy" id="1940789"/>
    <lineage>
        <taxon>Bacteria</taxon>
        <taxon>Bacillati</taxon>
        <taxon>Bacillota</taxon>
        <taxon>Bacilli</taxon>
        <taxon>Lactobacillales</taxon>
        <taxon>Streptococcaceae</taxon>
        <taxon>Lactococcus</taxon>
    </lineage>
</organism>
<dbReference type="RefSeq" id="WP_086582101.1">
    <property type="nucleotide sequence ID" value="NZ_MUIZ01000001.1"/>
</dbReference>
<dbReference type="AlphaFoldDB" id="A0A252CFL7"/>